<dbReference type="InterPro" id="IPR029052">
    <property type="entry name" value="Metallo-depent_PP-like"/>
</dbReference>
<proteinExistence type="inferred from homology"/>
<evidence type="ECO:0000313" key="8">
    <source>
        <dbReference type="EMBL" id="EHM87355.1"/>
    </source>
</evidence>
<dbReference type="GO" id="GO:0004519">
    <property type="term" value="F:endonuclease activity"/>
    <property type="evidence" value="ECO:0007669"/>
    <property type="project" value="UniProtKB-KW"/>
</dbReference>
<dbReference type="Pfam" id="PF00149">
    <property type="entry name" value="Metallophos"/>
    <property type="match status" value="1"/>
</dbReference>
<dbReference type="InterPro" id="IPR050535">
    <property type="entry name" value="DNA_Repair-Maintenance_Comp"/>
</dbReference>
<dbReference type="GO" id="GO:0006310">
    <property type="term" value="P:DNA recombination"/>
    <property type="evidence" value="ECO:0007669"/>
    <property type="project" value="UniProtKB-KW"/>
</dbReference>
<dbReference type="PANTHER" id="PTHR30337">
    <property type="entry name" value="COMPONENT OF ATP-DEPENDENT DSDNA EXONUCLEASE"/>
    <property type="match status" value="1"/>
</dbReference>
<feature type="domain" description="Calcineurin-like phosphoesterase" evidence="7">
    <location>
        <begin position="10"/>
        <end position="253"/>
    </location>
</feature>
<dbReference type="EMBL" id="ACRN01000015">
    <property type="protein sequence ID" value="EHM87355.1"/>
    <property type="molecule type" value="Genomic_DNA"/>
</dbReference>
<keyword evidence="9" id="KW-1185">Reference proteome</keyword>
<evidence type="ECO:0000256" key="3">
    <source>
        <dbReference type="ARBA" id="ARBA00022722"/>
    </source>
</evidence>
<evidence type="ECO:0000256" key="5">
    <source>
        <dbReference type="ARBA" id="ARBA00022839"/>
    </source>
</evidence>
<dbReference type="HOGENOM" id="CLU_038045_0_1_11"/>
<keyword evidence="6" id="KW-0235">DNA replication</keyword>
<gene>
    <name evidence="6" type="primary">sbcD</name>
    <name evidence="8" type="ORF">HMPREF0045_01734</name>
</gene>
<dbReference type="GO" id="GO:0008408">
    <property type="term" value="F:3'-5' exonuclease activity"/>
    <property type="evidence" value="ECO:0007669"/>
    <property type="project" value="InterPro"/>
</dbReference>
<dbReference type="NCBIfam" id="TIGR00619">
    <property type="entry name" value="sbcd"/>
    <property type="match status" value="1"/>
</dbReference>
<keyword evidence="4 6" id="KW-0378">Hydrolase</keyword>
<organism evidence="8 9">
    <name type="scientific">Actinomyces graevenitzii C83</name>
    <dbReference type="NCBI Taxonomy" id="435830"/>
    <lineage>
        <taxon>Bacteria</taxon>
        <taxon>Bacillati</taxon>
        <taxon>Actinomycetota</taxon>
        <taxon>Actinomycetes</taxon>
        <taxon>Actinomycetales</taxon>
        <taxon>Actinomycetaceae</taxon>
        <taxon>Actinomyces</taxon>
    </lineage>
</organism>
<dbReference type="InterPro" id="IPR041796">
    <property type="entry name" value="Mre11_N"/>
</dbReference>
<name>G9PHK6_9ACTO</name>
<dbReference type="STRING" id="435830.HMPREF0045_01734"/>
<dbReference type="PANTHER" id="PTHR30337:SF0">
    <property type="entry name" value="NUCLEASE SBCCD SUBUNIT D"/>
    <property type="match status" value="1"/>
</dbReference>
<dbReference type="InterPro" id="IPR004843">
    <property type="entry name" value="Calcineurin-like_PHP"/>
</dbReference>
<dbReference type="GO" id="GO:0006260">
    <property type="term" value="P:DNA replication"/>
    <property type="evidence" value="ECO:0007669"/>
    <property type="project" value="UniProtKB-KW"/>
</dbReference>
<dbReference type="Gene3D" id="3.60.21.10">
    <property type="match status" value="1"/>
</dbReference>
<dbReference type="AlphaFoldDB" id="G9PHK6"/>
<keyword evidence="5 6" id="KW-0269">Exonuclease</keyword>
<comment type="subunit">
    <text evidence="6">Heterodimer of SbcC and SbcD.</text>
</comment>
<keyword evidence="6" id="KW-0233">DNA recombination</keyword>
<keyword evidence="3 6" id="KW-0540">Nuclease</keyword>
<dbReference type="PATRIC" id="fig|435830.3.peg.1668"/>
<reference evidence="8 9" key="1">
    <citation type="submission" date="2011-10" db="EMBL/GenBank/DDBJ databases">
        <title>The Genome Sequence of Actinomyces graevenitzii C83.</title>
        <authorList>
            <consortium name="The Broad Institute Genome Sequencing Platform"/>
            <consortium name="The Broad Institute Genome Sequencing Center for Infectious Disease"/>
            <person name="Earl A."/>
            <person name="Ward D."/>
            <person name="Feldgarden M."/>
            <person name="Gevers D."/>
            <person name="Sibley C.D."/>
            <person name="Field T.R."/>
            <person name="Grinwis M."/>
            <person name="Eshaghurshan C.S."/>
            <person name="Surette M.G."/>
            <person name="Young S.K."/>
            <person name="Zeng Q."/>
            <person name="Gargeya S."/>
            <person name="Fitzgerald M."/>
            <person name="Haas B."/>
            <person name="Abouelleil A."/>
            <person name="Alvarado L."/>
            <person name="Arachchi H.M."/>
            <person name="Berlin A."/>
            <person name="Brown A."/>
            <person name="Chapman S.B."/>
            <person name="Chen Z."/>
            <person name="Dunbar C."/>
            <person name="Freedman E."/>
            <person name="Gearin G."/>
            <person name="Goldberg J."/>
            <person name="Griggs A."/>
            <person name="Gujja S."/>
            <person name="Heiman D."/>
            <person name="Howarth C."/>
            <person name="Larson L."/>
            <person name="Lui A."/>
            <person name="MacDonald P.J.P."/>
            <person name="Montmayeur A."/>
            <person name="Murphy C."/>
            <person name="Neiman D."/>
            <person name="Pearson M."/>
            <person name="Priest M."/>
            <person name="Roberts A."/>
            <person name="Saif S."/>
            <person name="Shea T."/>
            <person name="Shenoy N."/>
            <person name="Sisk P."/>
            <person name="Stolte C."/>
            <person name="Sykes S."/>
            <person name="Wortman J."/>
            <person name="Nusbaum C."/>
            <person name="Birren B."/>
        </authorList>
    </citation>
    <scope>NUCLEOTIDE SEQUENCE [LARGE SCALE GENOMIC DNA]</scope>
    <source>
        <strain evidence="8 9">C83</strain>
    </source>
</reference>
<dbReference type="eggNOG" id="COG0420">
    <property type="taxonomic scope" value="Bacteria"/>
</dbReference>
<sequence>MGRKWHTLLMRVLHTSDWHLGRFFHGHDLHEIHSAFLDHLIEVVKDQKIDLVVLSGDVFDRAVAPTQSVALADEAFRRLTELTRVVLTAGNHDSDIRLGFNAEQLNERLTIGARIENCGRGYDFPDASGRVGLRVYPLPYLDPDAARVTLPPHLRLLGEQVWAEGEEHPQSWQMLARSHEAAVGAALRLVQADLAAHKPKTPVLVMAHAFVVGGQASQSERDIRVGGVDSVPSALFTQVPGLAYAALGHLHRPQEIALGDLDSARPPARLVYSGSPVPLSFGEAEFEKSSVIAEFDGAGLVSLERVAVPSFQPIATISGTFEQLMGPDFDNYSEHWLRVRLAGARPPQALAQLKQRFKGLCVFEQTDLPQQIDSPRLNRDNTLSPLQLSQGFMDEMGIELNPYQLQILRSSYEKVVKEAR</sequence>
<comment type="function">
    <text evidence="6">SbcCD cleaves DNA hairpin structures. These structures can inhibit DNA replication and are intermediates in certain DNA recombination reactions. The complex acts as a 3'-&gt;5' double strand exonuclease that can open hairpins. It also has a 5' single-strand endonuclease activity.</text>
</comment>
<evidence type="ECO:0000256" key="2">
    <source>
        <dbReference type="ARBA" id="ARBA00013365"/>
    </source>
</evidence>
<dbReference type="Proteomes" id="UP000003822">
    <property type="component" value="Unassembled WGS sequence"/>
</dbReference>
<evidence type="ECO:0000256" key="1">
    <source>
        <dbReference type="ARBA" id="ARBA00010555"/>
    </source>
</evidence>
<evidence type="ECO:0000313" key="9">
    <source>
        <dbReference type="Proteomes" id="UP000003822"/>
    </source>
</evidence>
<evidence type="ECO:0000256" key="6">
    <source>
        <dbReference type="RuleBase" id="RU363069"/>
    </source>
</evidence>
<protein>
    <recommendedName>
        <fullName evidence="2 6">Nuclease SbcCD subunit D</fullName>
    </recommendedName>
</protein>
<dbReference type="SUPFAM" id="SSF56300">
    <property type="entry name" value="Metallo-dependent phosphatases"/>
    <property type="match status" value="1"/>
</dbReference>
<comment type="caution">
    <text evidence="8">The sequence shown here is derived from an EMBL/GenBank/DDBJ whole genome shotgun (WGS) entry which is preliminary data.</text>
</comment>
<keyword evidence="6" id="KW-0255">Endonuclease</keyword>
<evidence type="ECO:0000256" key="4">
    <source>
        <dbReference type="ARBA" id="ARBA00022801"/>
    </source>
</evidence>
<dbReference type="CDD" id="cd00840">
    <property type="entry name" value="MPP_Mre11_N"/>
    <property type="match status" value="1"/>
</dbReference>
<dbReference type="InterPro" id="IPR004593">
    <property type="entry name" value="SbcD"/>
</dbReference>
<accession>G9PHK6</accession>
<evidence type="ECO:0000259" key="7">
    <source>
        <dbReference type="Pfam" id="PF00149"/>
    </source>
</evidence>
<comment type="similarity">
    <text evidence="1 6">Belongs to the SbcD family.</text>
</comment>